<organism evidence="1 2">
    <name type="scientific">[Candida] anglica</name>
    <dbReference type="NCBI Taxonomy" id="148631"/>
    <lineage>
        <taxon>Eukaryota</taxon>
        <taxon>Fungi</taxon>
        <taxon>Dikarya</taxon>
        <taxon>Ascomycota</taxon>
        <taxon>Saccharomycotina</taxon>
        <taxon>Pichiomycetes</taxon>
        <taxon>Debaryomycetaceae</taxon>
        <taxon>Kurtzmaniella</taxon>
    </lineage>
</organism>
<protein>
    <submittedName>
        <fullName evidence="1">Uncharacterized protein</fullName>
    </submittedName>
</protein>
<dbReference type="EMBL" id="OZ004256">
    <property type="protein sequence ID" value="CAK7903698.1"/>
    <property type="molecule type" value="Genomic_DNA"/>
</dbReference>
<reference evidence="1 2" key="1">
    <citation type="submission" date="2024-01" db="EMBL/GenBank/DDBJ databases">
        <authorList>
            <consortium name="Genoscope - CEA"/>
            <person name="William W."/>
        </authorList>
    </citation>
    <scope>NUCLEOTIDE SEQUENCE [LARGE SCALE GENOMIC DNA]</scope>
    <source>
        <strain evidence="1 2">29B2s-10</strain>
    </source>
</reference>
<gene>
    <name evidence="1" type="ORF">CAAN4_D05864</name>
</gene>
<evidence type="ECO:0000313" key="2">
    <source>
        <dbReference type="Proteomes" id="UP001497600"/>
    </source>
</evidence>
<keyword evidence="2" id="KW-1185">Reference proteome</keyword>
<proteinExistence type="predicted"/>
<accession>A0ABP0EAQ0</accession>
<evidence type="ECO:0000313" key="1">
    <source>
        <dbReference type="EMBL" id="CAK7903698.1"/>
    </source>
</evidence>
<sequence>MSFVVLDHSPDLNLNFTLRGRRFGTLILVKNTQFTPRSPSLFITSSIPSTLSYPQLLKSFTSVPANRGNGGVLMELDRSFRTNRKSSPLHENGSPSVDEELELENSIFSPDTHWPTIRDVETIETVEDKSTTALDSPDSNSSLLDRFKSTYKSCISHGQRLDKSVHVSFRSPQMYSPISPVDKKKTLKLPWKLHTQRFGKMKSIWGTFTPMEDTWDNSIIV</sequence>
<dbReference type="Proteomes" id="UP001497600">
    <property type="component" value="Chromosome D"/>
</dbReference>
<name>A0ABP0EAQ0_9ASCO</name>